<dbReference type="CDD" id="cd02094">
    <property type="entry name" value="P-type_ATPase_Cu-like"/>
    <property type="match status" value="1"/>
</dbReference>
<dbReference type="InterPro" id="IPR044492">
    <property type="entry name" value="P_typ_ATPase_HD_dom"/>
</dbReference>
<keyword evidence="7" id="KW-0677">Repeat</keyword>
<dbReference type="SUPFAM" id="SSF56784">
    <property type="entry name" value="HAD-like"/>
    <property type="match status" value="1"/>
</dbReference>
<dbReference type="SUPFAM" id="SSF55008">
    <property type="entry name" value="HMA, heavy metal-associated domain"/>
    <property type="match status" value="2"/>
</dbReference>
<dbReference type="SFLD" id="SFLDS00003">
    <property type="entry name" value="Haloacid_Dehalogenase"/>
    <property type="match status" value="1"/>
</dbReference>
<dbReference type="FunFam" id="3.30.70.100:FF:000005">
    <property type="entry name" value="Copper-exporting P-type ATPase A"/>
    <property type="match status" value="1"/>
</dbReference>
<organism evidence="18 19">
    <name type="scientific">Vigna mungo</name>
    <name type="common">Black gram</name>
    <name type="synonym">Phaseolus mungo</name>
    <dbReference type="NCBI Taxonomy" id="3915"/>
    <lineage>
        <taxon>Eukaryota</taxon>
        <taxon>Viridiplantae</taxon>
        <taxon>Streptophyta</taxon>
        <taxon>Embryophyta</taxon>
        <taxon>Tracheophyta</taxon>
        <taxon>Spermatophyta</taxon>
        <taxon>Magnoliopsida</taxon>
        <taxon>eudicotyledons</taxon>
        <taxon>Gunneridae</taxon>
        <taxon>Pentapetalae</taxon>
        <taxon>rosids</taxon>
        <taxon>fabids</taxon>
        <taxon>Fabales</taxon>
        <taxon>Fabaceae</taxon>
        <taxon>Papilionoideae</taxon>
        <taxon>50 kb inversion clade</taxon>
        <taxon>NPAAA clade</taxon>
        <taxon>indigoferoid/millettioid clade</taxon>
        <taxon>Phaseoleae</taxon>
        <taxon>Vigna</taxon>
    </lineage>
</organism>
<dbReference type="InterPro" id="IPR006122">
    <property type="entry name" value="HMA_Cu_ion-bd"/>
</dbReference>
<dbReference type="GO" id="GO:0016887">
    <property type="term" value="F:ATP hydrolysis activity"/>
    <property type="evidence" value="ECO:0007669"/>
    <property type="project" value="InterPro"/>
</dbReference>
<comment type="similarity">
    <text evidence="2">Belongs to the cation transport ATPase (P-type) (TC 3.A.3) family. Type IB subfamily.</text>
</comment>
<dbReference type="SUPFAM" id="SSF81665">
    <property type="entry name" value="Calcium ATPase, transmembrane domain M"/>
    <property type="match status" value="1"/>
</dbReference>
<evidence type="ECO:0000256" key="7">
    <source>
        <dbReference type="ARBA" id="ARBA00022737"/>
    </source>
</evidence>
<keyword evidence="15 16" id="KW-0472">Membrane</keyword>
<name>A0AAQ3NX50_VIGMU</name>
<dbReference type="InterPro" id="IPR023298">
    <property type="entry name" value="ATPase_P-typ_TM_dom_sf"/>
</dbReference>
<dbReference type="SFLD" id="SFLDF00027">
    <property type="entry name" value="p-type_atpase"/>
    <property type="match status" value="1"/>
</dbReference>
<keyword evidence="14" id="KW-0406">Ion transport</keyword>
<dbReference type="PROSITE" id="PS00154">
    <property type="entry name" value="ATPASE_E1_E2"/>
    <property type="match status" value="1"/>
</dbReference>
<feature type="domain" description="HMA" evidence="17">
    <location>
        <begin position="150"/>
        <end position="216"/>
    </location>
</feature>
<feature type="transmembrane region" description="Helical" evidence="16">
    <location>
        <begin position="989"/>
        <end position="1011"/>
    </location>
</feature>
<feature type="domain" description="HMA" evidence="17">
    <location>
        <begin position="44"/>
        <end position="134"/>
    </location>
</feature>
<dbReference type="EMBL" id="CP144699">
    <property type="protein sequence ID" value="WVZ18116.1"/>
    <property type="molecule type" value="Genomic_DNA"/>
</dbReference>
<dbReference type="PROSITE" id="PS50846">
    <property type="entry name" value="HMA_2"/>
    <property type="match status" value="2"/>
</dbReference>
<dbReference type="FunFam" id="2.70.150.10:FF:000002">
    <property type="entry name" value="Copper-transporting ATPase 1, putative"/>
    <property type="match status" value="1"/>
</dbReference>
<feature type="transmembrane region" description="Helical" evidence="16">
    <location>
        <begin position="1017"/>
        <end position="1038"/>
    </location>
</feature>
<dbReference type="PROSITE" id="PS01047">
    <property type="entry name" value="HMA_1"/>
    <property type="match status" value="2"/>
</dbReference>
<dbReference type="FunFam" id="3.40.1110.10:FF:000038">
    <property type="entry name" value="Copper-exporting P-type ATPase"/>
    <property type="match status" value="1"/>
</dbReference>
<dbReference type="Proteomes" id="UP001374535">
    <property type="component" value="Chromosome 2"/>
</dbReference>
<protein>
    <recommendedName>
        <fullName evidence="3">P-type Cu(+) transporter</fullName>
        <ecNumber evidence="3">7.2.2.8</ecNumber>
    </recommendedName>
</protein>
<dbReference type="SFLD" id="SFLDG00002">
    <property type="entry name" value="C1.7:_P-type_atpase_like"/>
    <property type="match status" value="1"/>
</dbReference>
<dbReference type="AlphaFoldDB" id="A0AAQ3NX50"/>
<dbReference type="GO" id="GO:0005524">
    <property type="term" value="F:ATP binding"/>
    <property type="evidence" value="ECO:0007669"/>
    <property type="project" value="UniProtKB-KW"/>
</dbReference>
<keyword evidence="9" id="KW-0187">Copper transport</keyword>
<dbReference type="NCBIfam" id="TIGR00003">
    <property type="entry name" value="copper ion binding protein"/>
    <property type="match status" value="1"/>
</dbReference>
<evidence type="ECO:0000259" key="17">
    <source>
        <dbReference type="PROSITE" id="PS50846"/>
    </source>
</evidence>
<evidence type="ECO:0000256" key="10">
    <source>
        <dbReference type="ARBA" id="ARBA00022840"/>
    </source>
</evidence>
<dbReference type="GO" id="GO:0016020">
    <property type="term" value="C:membrane"/>
    <property type="evidence" value="ECO:0007669"/>
    <property type="project" value="UniProtKB-SubCell"/>
</dbReference>
<dbReference type="GO" id="GO:0005507">
    <property type="term" value="F:copper ion binding"/>
    <property type="evidence" value="ECO:0007669"/>
    <property type="project" value="InterPro"/>
</dbReference>
<dbReference type="PANTHER" id="PTHR46594:SF6">
    <property type="entry name" value="COPPER-TRANSPORTING ATPASE RAN1"/>
    <property type="match status" value="1"/>
</dbReference>
<feature type="transmembrane region" description="Helical" evidence="16">
    <location>
        <begin position="588"/>
        <end position="609"/>
    </location>
</feature>
<dbReference type="InterPro" id="IPR023214">
    <property type="entry name" value="HAD_sf"/>
</dbReference>
<evidence type="ECO:0000256" key="11">
    <source>
        <dbReference type="ARBA" id="ARBA00022967"/>
    </source>
</evidence>
<dbReference type="InterPro" id="IPR017969">
    <property type="entry name" value="Heavy-metal-associated_CS"/>
</dbReference>
<dbReference type="NCBIfam" id="TIGR01494">
    <property type="entry name" value="ATPase_P-type"/>
    <property type="match status" value="2"/>
</dbReference>
<comment type="subcellular location">
    <subcellularLocation>
        <location evidence="1">Membrane</location>
    </subcellularLocation>
</comment>
<keyword evidence="12 16" id="KW-1133">Transmembrane helix</keyword>
<dbReference type="InterPro" id="IPR036412">
    <property type="entry name" value="HAD-like_sf"/>
</dbReference>
<reference evidence="18 19" key="1">
    <citation type="journal article" date="2023" name="Life. Sci Alliance">
        <title>Evolutionary insights into 3D genome organization and epigenetic landscape of Vigna mungo.</title>
        <authorList>
            <person name="Junaid A."/>
            <person name="Singh B."/>
            <person name="Bhatia S."/>
        </authorList>
    </citation>
    <scope>NUCLEOTIDE SEQUENCE [LARGE SCALE GENOMIC DNA]</scope>
    <source>
        <strain evidence="18">Urdbean</strain>
    </source>
</reference>
<evidence type="ECO:0000313" key="19">
    <source>
        <dbReference type="Proteomes" id="UP001374535"/>
    </source>
</evidence>
<dbReference type="SUPFAM" id="SSF81653">
    <property type="entry name" value="Calcium ATPase, transduction domain A"/>
    <property type="match status" value="1"/>
</dbReference>
<evidence type="ECO:0000256" key="16">
    <source>
        <dbReference type="SAM" id="Phobius"/>
    </source>
</evidence>
<dbReference type="PANTHER" id="PTHR46594">
    <property type="entry name" value="P-TYPE CATION-TRANSPORTING ATPASE"/>
    <property type="match status" value="1"/>
</dbReference>
<dbReference type="InterPro" id="IPR023299">
    <property type="entry name" value="ATPase_P-typ_cyto_dom_N"/>
</dbReference>
<dbReference type="Pfam" id="PF00403">
    <property type="entry name" value="HMA"/>
    <property type="match status" value="2"/>
</dbReference>
<keyword evidence="8" id="KW-0547">Nucleotide-binding</keyword>
<evidence type="ECO:0000256" key="4">
    <source>
        <dbReference type="ARBA" id="ARBA00022448"/>
    </source>
</evidence>
<feature type="transmembrane region" description="Helical" evidence="16">
    <location>
        <begin position="349"/>
        <end position="368"/>
    </location>
</feature>
<feature type="transmembrane region" description="Helical" evidence="16">
    <location>
        <begin position="389"/>
        <end position="411"/>
    </location>
</feature>
<accession>A0AAQ3NX50</accession>
<keyword evidence="5 16" id="KW-0812">Transmembrane</keyword>
<evidence type="ECO:0000256" key="5">
    <source>
        <dbReference type="ARBA" id="ARBA00022692"/>
    </source>
</evidence>
<dbReference type="InterPro" id="IPR018303">
    <property type="entry name" value="ATPase_P-typ_P_site"/>
</dbReference>
<dbReference type="InterPro" id="IPR008250">
    <property type="entry name" value="ATPase_P-typ_transduc_dom_A_sf"/>
</dbReference>
<evidence type="ECO:0000256" key="6">
    <source>
        <dbReference type="ARBA" id="ARBA00022723"/>
    </source>
</evidence>
<evidence type="ECO:0000256" key="9">
    <source>
        <dbReference type="ARBA" id="ARBA00022796"/>
    </source>
</evidence>
<sequence>MAPGAGGLQLTSIAGNSRAATADSDELEDVRLLDSYDKIDAEARRIQVTVTGMTCAACSNSVESALKSLDGVISASVALLQNKADVVFNSALLKWWWGYLNLYMKPGFLGSSGTGDPCDEDIKNAIEDAGFEADILPESSTVGKMPHGTLVGQFTIGGMTCAACVNSVEGILRNLPGVKRAVVALATSSGEVEYDPGVISKDDIVNAIEDCGFDASFLQSNEQDKIILGVVGVYSVIDGQVLEGIISSIKGVRQFHFDQISGELDVLFDPEVLSSRSLVDAIHGGSNGKFILHVRSPYTRMASKGVEEISTIFRLFVSSLLLSIPLFFVRVVCPHIPMVYSLLLRRCGPFLMSDWLKWALVSLIQFVIGKRFYIAAGRALRNGSTNMDVLVAVGTTASYVYSVCALLYGALTGFWSPTYFETSAMLITFVLLGKYLECLAKGKTSDAIKKLVELAPATALLVVKDKEREIDCLLVQPGDTLKVLPGAKIPADGIVTWGSSYVNESMVTGESVPILKEVNASVIGGTINLHGVLHVQAAKVGSETVLSQIISLVETAQMSKAPIQKFADYVSIFGHGCVCLCCPQGGKYICSIGCFFGIIDVIVLVRYIAGSIGAYPDDWLPENGNHFVFALMFSISVVVIACPCALGLATPTAVMVATGVGANNGVLIKGGDALERAQRVKYVIFDKTGTLTQGKATVTTAKSFTGMERGEFLKLVASAEHSGEFIEDSYRIFPYFLPSCLLNFLNSVTARASSEHPLAKAILSYARHFHFFDDSSADTGTENDAGNDVKTDFSALPGRGVQCLIDGKRILVGNRKLMAENGIHISTEVENFVVELEESAKTGILVAYNDILTGVLGIADPLKREASVVIEGLQKMGVTPVMVTGDNWRTARAVAKEVSIQDVRAEVMPAGKADVVRSFQKDGSIVAMVGDGINDSPALAAADVGMAIGAGTDIAIEAADYVLMRNNLEDVITAIDLSRKTFSRIRLNYVFAMAYNVVAIPVAAGVFYPSLGIKLPPWVAGACMALSSVSVVCSSLLLKRYRRPRLTAILEIIVE</sequence>
<evidence type="ECO:0000256" key="13">
    <source>
        <dbReference type="ARBA" id="ARBA00023008"/>
    </source>
</evidence>
<dbReference type="FunFam" id="3.30.70.100:FF:000001">
    <property type="entry name" value="ATPase copper transporting beta"/>
    <property type="match status" value="1"/>
</dbReference>
<dbReference type="Gene3D" id="2.70.150.10">
    <property type="entry name" value="Calcium-transporting ATPase, cytoplasmic transduction domain A"/>
    <property type="match status" value="1"/>
</dbReference>
<keyword evidence="19" id="KW-1185">Reference proteome</keyword>
<feature type="transmembrane region" description="Helical" evidence="16">
    <location>
        <begin position="629"/>
        <end position="649"/>
    </location>
</feature>
<evidence type="ECO:0000256" key="14">
    <source>
        <dbReference type="ARBA" id="ARBA00023065"/>
    </source>
</evidence>
<dbReference type="Pfam" id="PF00702">
    <property type="entry name" value="Hydrolase"/>
    <property type="match status" value="1"/>
</dbReference>
<dbReference type="InterPro" id="IPR006121">
    <property type="entry name" value="HMA_dom"/>
</dbReference>
<dbReference type="FunFam" id="3.40.50.1000:FF:000031">
    <property type="entry name" value="Probable copper-transporting ATPase HMA5"/>
    <property type="match status" value="1"/>
</dbReference>
<keyword evidence="13" id="KW-0186">Copper</keyword>
<evidence type="ECO:0000256" key="15">
    <source>
        <dbReference type="ARBA" id="ARBA00023136"/>
    </source>
</evidence>
<dbReference type="EC" id="7.2.2.8" evidence="3"/>
<keyword evidence="10" id="KW-0067">ATP-binding</keyword>
<dbReference type="GO" id="GO:0140581">
    <property type="term" value="F:P-type monovalent copper transporter activity"/>
    <property type="evidence" value="ECO:0007669"/>
    <property type="project" value="UniProtKB-EC"/>
</dbReference>
<dbReference type="InterPro" id="IPR059000">
    <property type="entry name" value="ATPase_P-type_domA"/>
</dbReference>
<proteinExistence type="inferred from homology"/>
<dbReference type="InterPro" id="IPR036163">
    <property type="entry name" value="HMA_dom_sf"/>
</dbReference>
<evidence type="ECO:0000313" key="18">
    <source>
        <dbReference type="EMBL" id="WVZ18116.1"/>
    </source>
</evidence>
<evidence type="ECO:0000256" key="8">
    <source>
        <dbReference type="ARBA" id="ARBA00022741"/>
    </source>
</evidence>
<keyword evidence="6" id="KW-0479">Metal-binding</keyword>
<keyword evidence="11" id="KW-1278">Translocase</keyword>
<dbReference type="Gene3D" id="3.30.70.100">
    <property type="match status" value="2"/>
</dbReference>
<evidence type="ECO:0000256" key="1">
    <source>
        <dbReference type="ARBA" id="ARBA00004370"/>
    </source>
</evidence>
<dbReference type="InterPro" id="IPR001757">
    <property type="entry name" value="P_typ_ATPase"/>
</dbReference>
<dbReference type="Pfam" id="PF00122">
    <property type="entry name" value="E1-E2_ATPase"/>
    <property type="match status" value="1"/>
</dbReference>
<dbReference type="CDD" id="cd00371">
    <property type="entry name" value="HMA"/>
    <property type="match status" value="2"/>
</dbReference>
<dbReference type="PRINTS" id="PR00119">
    <property type="entry name" value="CATATPASE"/>
</dbReference>
<evidence type="ECO:0000256" key="3">
    <source>
        <dbReference type="ARBA" id="ARBA00012517"/>
    </source>
</evidence>
<evidence type="ECO:0000256" key="2">
    <source>
        <dbReference type="ARBA" id="ARBA00006024"/>
    </source>
</evidence>
<gene>
    <name evidence="18" type="ORF">V8G54_005438</name>
</gene>
<dbReference type="Gene3D" id="3.40.1110.10">
    <property type="entry name" value="Calcium-transporting ATPase, cytoplasmic domain N"/>
    <property type="match status" value="1"/>
</dbReference>
<dbReference type="Gene3D" id="3.40.50.1000">
    <property type="entry name" value="HAD superfamily/HAD-like"/>
    <property type="match status" value="1"/>
</dbReference>
<evidence type="ECO:0000256" key="12">
    <source>
        <dbReference type="ARBA" id="ARBA00022989"/>
    </source>
</evidence>
<keyword evidence="4" id="KW-0813">Transport</keyword>